<dbReference type="Proteomes" id="UP001159363">
    <property type="component" value="Chromosome 15"/>
</dbReference>
<evidence type="ECO:0000313" key="1">
    <source>
        <dbReference type="EMBL" id="KAJ8867150.1"/>
    </source>
</evidence>
<evidence type="ECO:0000313" key="2">
    <source>
        <dbReference type="Proteomes" id="UP001159363"/>
    </source>
</evidence>
<proteinExistence type="predicted"/>
<protein>
    <submittedName>
        <fullName evidence="1">Uncharacterized protein</fullName>
    </submittedName>
</protein>
<keyword evidence="2" id="KW-1185">Reference proteome</keyword>
<reference evidence="1 2" key="1">
    <citation type="submission" date="2023-02" db="EMBL/GenBank/DDBJ databases">
        <title>LHISI_Scaffold_Assembly.</title>
        <authorList>
            <person name="Stuart O.P."/>
            <person name="Cleave R."/>
            <person name="Magrath M.J.L."/>
            <person name="Mikheyev A.S."/>
        </authorList>
    </citation>
    <scope>NUCLEOTIDE SEQUENCE [LARGE SCALE GENOMIC DNA]</scope>
    <source>
        <strain evidence="1">Daus_M_001</strain>
        <tissue evidence="1">Leg muscle</tissue>
    </source>
</reference>
<name>A0ABQ9G3W3_9NEOP</name>
<sequence>MRNREDFQRRGRFVRVVGAPLISYLPAWRRRQIKTALSEAGGMRCHKVTGMLPYLGYAGTSSAAIYRVVVPHLRPGNSIHVTVKVTTALMPSWVVPHLQHSRPTKENWNSLPELCQAMLRVSGFSHFHPCNPVLLHTHLTLIDSQDPRAHTHLIPPALQGNEDIVGAALLEEGLDAGSALRVVTEGRVQLDSVRMHVEDVRVAQQLPHDVWPHQSHLVSLYDERPAVPLMQPWDNTYPSSITTFSDLGRKGGRTRRKEERIQAKPRVHHHTEVDGADKLNVMVLKSQGKMKVLAKYFSSTEIGDNFSATYESKLVLKVPSAVRSPYCMARDMDWRNGYIMRQTGWLVVHSALPAVQGKGSDLMKLQKGIIISFWPNGGSISETAMFVNCSRASVVKVYHVWMNGTIGNTPH</sequence>
<comment type="caution">
    <text evidence="1">The sequence shown here is derived from an EMBL/GenBank/DDBJ whole genome shotgun (WGS) entry which is preliminary data.</text>
</comment>
<gene>
    <name evidence="1" type="ORF">PR048_033014</name>
</gene>
<accession>A0ABQ9G3W3</accession>
<organism evidence="1 2">
    <name type="scientific">Dryococelus australis</name>
    <dbReference type="NCBI Taxonomy" id="614101"/>
    <lineage>
        <taxon>Eukaryota</taxon>
        <taxon>Metazoa</taxon>
        <taxon>Ecdysozoa</taxon>
        <taxon>Arthropoda</taxon>
        <taxon>Hexapoda</taxon>
        <taxon>Insecta</taxon>
        <taxon>Pterygota</taxon>
        <taxon>Neoptera</taxon>
        <taxon>Polyneoptera</taxon>
        <taxon>Phasmatodea</taxon>
        <taxon>Verophasmatodea</taxon>
        <taxon>Anareolatae</taxon>
        <taxon>Phasmatidae</taxon>
        <taxon>Eurycanthinae</taxon>
        <taxon>Dryococelus</taxon>
    </lineage>
</organism>
<dbReference type="EMBL" id="JARBHB010000016">
    <property type="protein sequence ID" value="KAJ8867150.1"/>
    <property type="molecule type" value="Genomic_DNA"/>
</dbReference>